<sequence>FFGKPGYSWHFAHVYAVVNGELVQHVYIHIFKNDVQNGSLVIEVMKHIAEDLAKMGIRIMHLRSDAVRLLPLCSRHCHRQQDRSPIQDRDRNVELQRGSGRQ</sequence>
<feature type="non-terminal residue" evidence="2">
    <location>
        <position position="1"/>
    </location>
</feature>
<protein>
    <recommendedName>
        <fullName evidence="4">Transposase</fullName>
    </recommendedName>
</protein>
<accession>A0AAV5U4Y2</accession>
<reference evidence="2" key="1">
    <citation type="submission" date="2023-10" db="EMBL/GenBank/DDBJ databases">
        <title>Genome assembly of Pristionchus species.</title>
        <authorList>
            <person name="Yoshida K."/>
            <person name="Sommer R.J."/>
        </authorList>
    </citation>
    <scope>NUCLEOTIDE SEQUENCE</scope>
    <source>
        <strain evidence="2">RS0144</strain>
    </source>
</reference>
<proteinExistence type="predicted"/>
<evidence type="ECO:0000313" key="3">
    <source>
        <dbReference type="Proteomes" id="UP001432027"/>
    </source>
</evidence>
<comment type="caution">
    <text evidence="2">The sequence shown here is derived from an EMBL/GenBank/DDBJ whole genome shotgun (WGS) entry which is preliminary data.</text>
</comment>
<dbReference type="EMBL" id="BTSX01000005">
    <property type="protein sequence ID" value="GMT01895.1"/>
    <property type="molecule type" value="Genomic_DNA"/>
</dbReference>
<keyword evidence="3" id="KW-1185">Reference proteome</keyword>
<evidence type="ECO:0000256" key="1">
    <source>
        <dbReference type="SAM" id="MobiDB-lite"/>
    </source>
</evidence>
<dbReference type="Proteomes" id="UP001432027">
    <property type="component" value="Unassembled WGS sequence"/>
</dbReference>
<gene>
    <name evidence="2" type="ORF">PENTCL1PPCAC_24069</name>
</gene>
<organism evidence="2 3">
    <name type="scientific">Pristionchus entomophagus</name>
    <dbReference type="NCBI Taxonomy" id="358040"/>
    <lineage>
        <taxon>Eukaryota</taxon>
        <taxon>Metazoa</taxon>
        <taxon>Ecdysozoa</taxon>
        <taxon>Nematoda</taxon>
        <taxon>Chromadorea</taxon>
        <taxon>Rhabditida</taxon>
        <taxon>Rhabditina</taxon>
        <taxon>Diplogasteromorpha</taxon>
        <taxon>Diplogasteroidea</taxon>
        <taxon>Neodiplogasteridae</taxon>
        <taxon>Pristionchus</taxon>
    </lineage>
</organism>
<feature type="region of interest" description="Disordered" evidence="1">
    <location>
        <begin position="81"/>
        <end position="102"/>
    </location>
</feature>
<name>A0AAV5U4Y2_9BILA</name>
<evidence type="ECO:0000313" key="2">
    <source>
        <dbReference type="EMBL" id="GMT01895.1"/>
    </source>
</evidence>
<feature type="compositionally biased region" description="Basic and acidic residues" evidence="1">
    <location>
        <begin position="81"/>
        <end position="94"/>
    </location>
</feature>
<dbReference type="AlphaFoldDB" id="A0AAV5U4Y2"/>
<evidence type="ECO:0008006" key="4">
    <source>
        <dbReference type="Google" id="ProtNLM"/>
    </source>
</evidence>
<feature type="non-terminal residue" evidence="2">
    <location>
        <position position="102"/>
    </location>
</feature>